<evidence type="ECO:0000256" key="1">
    <source>
        <dbReference type="SAM" id="MobiDB-lite"/>
    </source>
</evidence>
<dbReference type="KEGG" id="ccos:Pan44_31330"/>
<keyword evidence="2" id="KW-0812">Transmembrane</keyword>
<organism evidence="3 4">
    <name type="scientific">Caulifigura coniformis</name>
    <dbReference type="NCBI Taxonomy" id="2527983"/>
    <lineage>
        <taxon>Bacteria</taxon>
        <taxon>Pseudomonadati</taxon>
        <taxon>Planctomycetota</taxon>
        <taxon>Planctomycetia</taxon>
        <taxon>Planctomycetales</taxon>
        <taxon>Planctomycetaceae</taxon>
        <taxon>Caulifigura</taxon>
    </lineage>
</organism>
<feature type="transmembrane region" description="Helical" evidence="2">
    <location>
        <begin position="32"/>
        <end position="65"/>
    </location>
</feature>
<name>A0A517SG40_9PLAN</name>
<dbReference type="EMBL" id="CP036271">
    <property type="protein sequence ID" value="QDT55092.1"/>
    <property type="molecule type" value="Genomic_DNA"/>
</dbReference>
<dbReference type="Proteomes" id="UP000315700">
    <property type="component" value="Chromosome"/>
</dbReference>
<evidence type="ECO:0000313" key="4">
    <source>
        <dbReference type="Proteomes" id="UP000315700"/>
    </source>
</evidence>
<dbReference type="InParanoid" id="A0A517SG40"/>
<accession>A0A517SG40</accession>
<protein>
    <submittedName>
        <fullName evidence="3">Uncharacterized protein</fullName>
    </submittedName>
</protein>
<keyword evidence="2" id="KW-0472">Membrane</keyword>
<keyword evidence="4" id="KW-1185">Reference proteome</keyword>
<keyword evidence="2" id="KW-1133">Transmembrane helix</keyword>
<gene>
    <name evidence="3" type="ORF">Pan44_31330</name>
</gene>
<evidence type="ECO:0000256" key="2">
    <source>
        <dbReference type="SAM" id="Phobius"/>
    </source>
</evidence>
<proteinExistence type="predicted"/>
<feature type="region of interest" description="Disordered" evidence="1">
    <location>
        <begin position="1"/>
        <end position="27"/>
    </location>
</feature>
<reference evidence="3 4" key="1">
    <citation type="submission" date="2019-02" db="EMBL/GenBank/DDBJ databases">
        <title>Deep-cultivation of Planctomycetes and their phenomic and genomic characterization uncovers novel biology.</title>
        <authorList>
            <person name="Wiegand S."/>
            <person name="Jogler M."/>
            <person name="Boedeker C."/>
            <person name="Pinto D."/>
            <person name="Vollmers J."/>
            <person name="Rivas-Marin E."/>
            <person name="Kohn T."/>
            <person name="Peeters S.H."/>
            <person name="Heuer A."/>
            <person name="Rast P."/>
            <person name="Oberbeckmann S."/>
            <person name="Bunk B."/>
            <person name="Jeske O."/>
            <person name="Meyerdierks A."/>
            <person name="Storesund J.E."/>
            <person name="Kallscheuer N."/>
            <person name="Luecker S."/>
            <person name="Lage O.M."/>
            <person name="Pohl T."/>
            <person name="Merkel B.J."/>
            <person name="Hornburger P."/>
            <person name="Mueller R.-W."/>
            <person name="Bruemmer F."/>
            <person name="Labrenz M."/>
            <person name="Spormann A.M."/>
            <person name="Op den Camp H."/>
            <person name="Overmann J."/>
            <person name="Amann R."/>
            <person name="Jetten M.S.M."/>
            <person name="Mascher T."/>
            <person name="Medema M.H."/>
            <person name="Devos D.P."/>
            <person name="Kaster A.-K."/>
            <person name="Ovreas L."/>
            <person name="Rohde M."/>
            <person name="Galperin M.Y."/>
            <person name="Jogler C."/>
        </authorList>
    </citation>
    <scope>NUCLEOTIDE SEQUENCE [LARGE SCALE GENOMIC DNA]</scope>
    <source>
        <strain evidence="3 4">Pan44</strain>
    </source>
</reference>
<dbReference type="AlphaFoldDB" id="A0A517SG40"/>
<evidence type="ECO:0000313" key="3">
    <source>
        <dbReference type="EMBL" id="QDT55092.1"/>
    </source>
</evidence>
<sequence length="80" mass="8272">MVKNHGNQWGPARRTGNAPKDDEDQRSMTRRVVAGTFCGGIAAAIGLQMAGILGAVGGLALGFSLGFFGKEGEPDHSSLD</sequence>